<reference evidence="3" key="1">
    <citation type="journal article" date="2020" name="Stud. Mycol.">
        <title>101 Dothideomycetes genomes: a test case for predicting lifestyles and emergence of pathogens.</title>
        <authorList>
            <person name="Haridas S."/>
            <person name="Albert R."/>
            <person name="Binder M."/>
            <person name="Bloem J."/>
            <person name="Labutti K."/>
            <person name="Salamov A."/>
            <person name="Andreopoulos B."/>
            <person name="Baker S."/>
            <person name="Barry K."/>
            <person name="Bills G."/>
            <person name="Bluhm B."/>
            <person name="Cannon C."/>
            <person name="Castanera R."/>
            <person name="Culley D."/>
            <person name="Daum C."/>
            <person name="Ezra D."/>
            <person name="Gonzalez J."/>
            <person name="Henrissat B."/>
            <person name="Kuo A."/>
            <person name="Liang C."/>
            <person name="Lipzen A."/>
            <person name="Lutzoni F."/>
            <person name="Magnuson J."/>
            <person name="Mondo S."/>
            <person name="Nolan M."/>
            <person name="Ohm R."/>
            <person name="Pangilinan J."/>
            <person name="Park H.-J."/>
            <person name="Ramirez L."/>
            <person name="Alfaro M."/>
            <person name="Sun H."/>
            <person name="Tritt A."/>
            <person name="Yoshinaga Y."/>
            <person name="Zwiers L.-H."/>
            <person name="Turgeon B."/>
            <person name="Goodwin S."/>
            <person name="Spatafora J."/>
            <person name="Crous P."/>
            <person name="Grigoriev I."/>
        </authorList>
    </citation>
    <scope>NUCLEOTIDE SEQUENCE</scope>
    <source>
        <strain evidence="3">SCOH1-5</strain>
    </source>
</reference>
<dbReference type="PANTHER" id="PTHR48081">
    <property type="entry name" value="AB HYDROLASE SUPERFAMILY PROTEIN C4A8.06C"/>
    <property type="match status" value="1"/>
</dbReference>
<organism evidence="3 4">
    <name type="scientific">Cercospora zeae-maydis SCOH1-5</name>
    <dbReference type="NCBI Taxonomy" id="717836"/>
    <lineage>
        <taxon>Eukaryota</taxon>
        <taxon>Fungi</taxon>
        <taxon>Dikarya</taxon>
        <taxon>Ascomycota</taxon>
        <taxon>Pezizomycotina</taxon>
        <taxon>Dothideomycetes</taxon>
        <taxon>Dothideomycetidae</taxon>
        <taxon>Mycosphaerellales</taxon>
        <taxon>Mycosphaerellaceae</taxon>
        <taxon>Cercospora</taxon>
    </lineage>
</organism>
<evidence type="ECO:0000313" key="4">
    <source>
        <dbReference type="Proteomes" id="UP000799539"/>
    </source>
</evidence>
<proteinExistence type="predicted"/>
<dbReference type="Gene3D" id="3.40.50.1820">
    <property type="entry name" value="alpha/beta hydrolase"/>
    <property type="match status" value="1"/>
</dbReference>
<evidence type="ECO:0000313" key="3">
    <source>
        <dbReference type="EMBL" id="KAF2209822.1"/>
    </source>
</evidence>
<dbReference type="OrthoDB" id="433474at2759"/>
<keyword evidence="4" id="KW-1185">Reference proteome</keyword>
<dbReference type="InterPro" id="IPR029058">
    <property type="entry name" value="AB_hydrolase_fold"/>
</dbReference>
<keyword evidence="1" id="KW-0378">Hydrolase</keyword>
<feature type="domain" description="Alpha/beta hydrolase fold-3" evidence="2">
    <location>
        <begin position="89"/>
        <end position="298"/>
    </location>
</feature>
<dbReference type="SUPFAM" id="SSF53474">
    <property type="entry name" value="alpha/beta-Hydrolases"/>
    <property type="match status" value="1"/>
</dbReference>
<dbReference type="Proteomes" id="UP000799539">
    <property type="component" value="Unassembled WGS sequence"/>
</dbReference>
<dbReference type="InterPro" id="IPR013094">
    <property type="entry name" value="AB_hydrolase_3"/>
</dbReference>
<sequence>MPLLIDPELRPIYEPILASLTKKPQLEIADIPVSRASREAGVVQLYSGLPDAKNIQHIVHHATAIDGYAIPIHGFTQRTPQTSSGPAALHFHGGGMTMGSALTFAKPLAQMASRSGVPIYSVDYRLAPEAHGDTLVEDCYAALLWLRNNANELGIDVARLAVYGESAGGGLAAGVALLARDRKLSPPLAKQILVYPMLEDRGAVEDMHLEPVASFKTRDKQFSWAALLGDQAGDPDAPVSPYAVPARALSLANLPPTYVDVGELDIFRDECLGYTMRLLADHVPTEFHLYPGVPHAFETLAPHITATVKAQGNRIRALQQF</sequence>
<dbReference type="Pfam" id="PF07859">
    <property type="entry name" value="Abhydrolase_3"/>
    <property type="match status" value="1"/>
</dbReference>
<accession>A0A6A6F8V5</accession>
<dbReference type="PANTHER" id="PTHR48081:SF8">
    <property type="entry name" value="ALPHA_BETA HYDROLASE FOLD-3 DOMAIN-CONTAINING PROTEIN-RELATED"/>
    <property type="match status" value="1"/>
</dbReference>
<gene>
    <name evidence="3" type="ORF">CERZMDRAFT_46299</name>
</gene>
<protein>
    <recommendedName>
        <fullName evidence="2">Alpha/beta hydrolase fold-3 domain-containing protein</fullName>
    </recommendedName>
</protein>
<evidence type="ECO:0000259" key="2">
    <source>
        <dbReference type="Pfam" id="PF07859"/>
    </source>
</evidence>
<evidence type="ECO:0000256" key="1">
    <source>
        <dbReference type="ARBA" id="ARBA00022801"/>
    </source>
</evidence>
<name>A0A6A6F8V5_9PEZI</name>
<dbReference type="AlphaFoldDB" id="A0A6A6F8V5"/>
<dbReference type="EMBL" id="ML992684">
    <property type="protein sequence ID" value="KAF2209822.1"/>
    <property type="molecule type" value="Genomic_DNA"/>
</dbReference>
<dbReference type="InterPro" id="IPR050300">
    <property type="entry name" value="GDXG_lipolytic_enzyme"/>
</dbReference>
<dbReference type="GO" id="GO:0016787">
    <property type="term" value="F:hydrolase activity"/>
    <property type="evidence" value="ECO:0007669"/>
    <property type="project" value="UniProtKB-KW"/>
</dbReference>